<dbReference type="OrthoDB" id="9813965at2"/>
<dbReference type="PRINTS" id="PR00944">
    <property type="entry name" value="CUEXPORT"/>
</dbReference>
<gene>
    <name evidence="3" type="ORF">C3B54_11202</name>
</gene>
<evidence type="ECO:0000313" key="4">
    <source>
        <dbReference type="Proteomes" id="UP000243077"/>
    </source>
</evidence>
<reference evidence="3 4" key="1">
    <citation type="submission" date="2018-02" db="EMBL/GenBank/DDBJ databases">
        <title>Complete genome of the streamlined marine actinobacterium Pontimonas salivibrio CL-TW6 adapted to coastal planktonic lifestype.</title>
        <authorList>
            <person name="Cho B.C."/>
            <person name="Hardies S.C."/>
            <person name="Jang G.I."/>
            <person name="Hwang C.Y."/>
        </authorList>
    </citation>
    <scope>NUCLEOTIDE SEQUENCE [LARGE SCALE GENOMIC DNA]</scope>
    <source>
        <strain evidence="3 4">CL-TW6</strain>
    </source>
</reference>
<dbReference type="InterPro" id="IPR017969">
    <property type="entry name" value="Heavy-metal-associated_CS"/>
</dbReference>
<feature type="domain" description="HMA" evidence="2">
    <location>
        <begin position="2"/>
        <end position="70"/>
    </location>
</feature>
<dbReference type="SUPFAM" id="SSF55008">
    <property type="entry name" value="HMA, heavy metal-associated domain"/>
    <property type="match status" value="1"/>
</dbReference>
<evidence type="ECO:0000259" key="2">
    <source>
        <dbReference type="PROSITE" id="PS50846"/>
    </source>
</evidence>
<dbReference type="CDD" id="cd00371">
    <property type="entry name" value="HMA"/>
    <property type="match status" value="1"/>
</dbReference>
<dbReference type="InterPro" id="IPR036163">
    <property type="entry name" value="HMA_dom_sf"/>
</dbReference>
<sequence>MSTLVVEVSGMTCDHCVGSVSGALGALEGVESVDVDLDPKGRSTVTVSHGGGDLLADVAQAVAAEGYTLEAVTENS</sequence>
<dbReference type="EMBL" id="CP026923">
    <property type="protein sequence ID" value="AVG23205.1"/>
    <property type="molecule type" value="Genomic_DNA"/>
</dbReference>
<organism evidence="3 4">
    <name type="scientific">Pontimonas salivibrio</name>
    <dbReference type="NCBI Taxonomy" id="1159327"/>
    <lineage>
        <taxon>Bacteria</taxon>
        <taxon>Bacillati</taxon>
        <taxon>Actinomycetota</taxon>
        <taxon>Actinomycetes</taxon>
        <taxon>Micrococcales</taxon>
        <taxon>Microbacteriaceae</taxon>
        <taxon>Pontimonas</taxon>
    </lineage>
</organism>
<proteinExistence type="predicted"/>
<dbReference type="GO" id="GO:0005507">
    <property type="term" value="F:copper ion binding"/>
    <property type="evidence" value="ECO:0007669"/>
    <property type="project" value="InterPro"/>
</dbReference>
<dbReference type="InterPro" id="IPR000428">
    <property type="entry name" value="Cu-bd"/>
</dbReference>
<protein>
    <submittedName>
        <fullName evidence="3">Heavy metal chaperone</fullName>
    </submittedName>
</protein>
<dbReference type="Gene3D" id="3.30.70.100">
    <property type="match status" value="1"/>
</dbReference>
<keyword evidence="1" id="KW-0479">Metal-binding</keyword>
<dbReference type="Proteomes" id="UP000243077">
    <property type="component" value="Chromosome"/>
</dbReference>
<dbReference type="PROSITE" id="PS50846">
    <property type="entry name" value="HMA_2"/>
    <property type="match status" value="1"/>
</dbReference>
<evidence type="ECO:0000313" key="3">
    <source>
        <dbReference type="EMBL" id="AVG23205.1"/>
    </source>
</evidence>
<dbReference type="PROSITE" id="PS01047">
    <property type="entry name" value="HMA_1"/>
    <property type="match status" value="1"/>
</dbReference>
<dbReference type="InterPro" id="IPR006121">
    <property type="entry name" value="HMA_dom"/>
</dbReference>
<name>A0A2L2BNF6_9MICO</name>
<evidence type="ECO:0000256" key="1">
    <source>
        <dbReference type="ARBA" id="ARBA00022723"/>
    </source>
</evidence>
<keyword evidence="4" id="KW-1185">Reference proteome</keyword>
<dbReference type="Pfam" id="PF00403">
    <property type="entry name" value="HMA"/>
    <property type="match status" value="1"/>
</dbReference>
<accession>A0A2L2BNF6</accession>
<dbReference type="KEGG" id="psai:C3B54_11202"/>
<dbReference type="RefSeq" id="WP_104912852.1">
    <property type="nucleotide sequence ID" value="NZ_CP026923.1"/>
</dbReference>
<dbReference type="AlphaFoldDB" id="A0A2L2BNF6"/>
<dbReference type="GO" id="GO:0006825">
    <property type="term" value="P:copper ion transport"/>
    <property type="evidence" value="ECO:0007669"/>
    <property type="project" value="InterPro"/>
</dbReference>